<dbReference type="Pfam" id="PF17667">
    <property type="entry name" value="Pkinase_fungal"/>
    <property type="match status" value="1"/>
</dbReference>
<dbReference type="PANTHER" id="PTHR35596:SF1">
    <property type="entry name" value="MICROBIAL-TYPE PARG CATALYTIC DOMAIN-CONTAINING PROTEIN"/>
    <property type="match status" value="1"/>
</dbReference>
<dbReference type="STRING" id="670580.A0A1X6N040"/>
<evidence type="ECO:0000313" key="4">
    <source>
        <dbReference type="EMBL" id="OSX61846.1"/>
    </source>
</evidence>
<evidence type="ECO:0000259" key="3">
    <source>
        <dbReference type="Pfam" id="PF17667"/>
    </source>
</evidence>
<accession>A0A1X6N040</accession>
<organism evidence="4 5">
    <name type="scientific">Postia placenta MAD-698-R-SB12</name>
    <dbReference type="NCBI Taxonomy" id="670580"/>
    <lineage>
        <taxon>Eukaryota</taxon>
        <taxon>Fungi</taxon>
        <taxon>Dikarya</taxon>
        <taxon>Basidiomycota</taxon>
        <taxon>Agaricomycotina</taxon>
        <taxon>Agaricomycetes</taxon>
        <taxon>Polyporales</taxon>
        <taxon>Adustoporiaceae</taxon>
        <taxon>Rhodonia</taxon>
    </lineage>
</organism>
<dbReference type="InterPro" id="IPR043472">
    <property type="entry name" value="Macro_dom-like"/>
</dbReference>
<dbReference type="RefSeq" id="XP_024338640.1">
    <property type="nucleotide sequence ID" value="XM_024485690.1"/>
</dbReference>
<feature type="domain" description="Fungal-type protein kinase" evidence="3">
    <location>
        <begin position="778"/>
        <end position="1019"/>
    </location>
</feature>
<sequence>MRSRQSRAQRKSHIRRRSTSPAPGEHIEAKRQHLKRRRHKARKQKPQATEKRPSTTIDHATVKARRVLWAAMAAETRDIVLGDGQYVEERLMSAVDSALAQPPHQGPEPAACTPVAHDISMQVMLSQQGTTSYPHYSTALAMWSQKPAFTATRSATTFEFTQHSTLTAARRIALTTPDLHSSNHSQTSLGILSYASRRRPGGGYLRGGDEQHERIARHSSLVASLTAPAAQEFYKEHRTFWQEDGSGLQDHAMVYSPGVVVFRRDRDDSLALVGANATTVELPPPADSIGGEFIAPYLVNVVSSVPVNAAAVRSKHVIKPWEKEFFENGIRHAMKERMARILRLLEKEGNRVIVLGAFGCESSQNKVETIAEVWAELLVSGHLNKEGHRIEARFKDVFEKVVFAVPGKLFEPFRHAFELRVLETRISEVTVSVVIRGGMILVPPRWIPRCDLFKQWWHIREYAKMIAKDAITSYATVRGSPPGVGLSAETCRRGAMEDTDAQQDHSSLRTPCNPLDASKASSDALPGQSANEDSINVPNHQHPTTPPRPTAPACSSNKPDTPAVCSDSFRTGSLSEREDAVLADIRCLRCMSVDEFIAIFLPTLPDDIDIEHEKKEADLSLNEDKLFERIVLLVQQLATEASKMSSREQTFEYALEPTKIPTTVERKSSFRPDGVFCKKGGSSSSYYDIALPMEFKIFDADKSNYDEDYLRHATHHVGGPMSDPSPTDSGARNVYESLSLLCFCDSDEDGMGSDHRTNPWPWQASLSDYVGDECYETIEELQGAADVLLGRGVRVFFVKDAQGNSAVLKDIWLEDGRMTEFQIYTAIVEDIARRFPDGGKEKADRFLMQPSKDSKSFPVTCDEKPTQQPMKGLPVLGLNVEEASICHRRYYRVVFKQHAIPLFDVDDLGLGFQTLDDVMEVLQLVHGSGWVHRDISPSNSRPYLFQGTLQFMAAETMDREYLFLPVQLEERSTMEQCTAFILLNQRLNKTAAESTPNVGTFHHNYLHDIESMWWCGVWLLFFNCPKGYDEAQNDVEKRQAATMVWITTKIVQSYTTYEALLASVAGSNATWNLDPDASQVHSDVQDTFVLAKKYLWGKRIQCAKTSNRPSESRARHGLDQNKGRYEMCKLALLAVRTVAQSDAGQFGNR</sequence>
<proteinExistence type="predicted"/>
<evidence type="ECO:0000259" key="2">
    <source>
        <dbReference type="Pfam" id="PF10021"/>
    </source>
</evidence>
<reference evidence="4 5" key="1">
    <citation type="submission" date="2017-04" db="EMBL/GenBank/DDBJ databases">
        <title>Genome Sequence of the Model Brown-Rot Fungus Postia placenta SB12.</title>
        <authorList>
            <consortium name="DOE Joint Genome Institute"/>
            <person name="Gaskell J."/>
            <person name="Kersten P."/>
            <person name="Larrondo L.F."/>
            <person name="Canessa P."/>
            <person name="Martinez D."/>
            <person name="Hibbett D."/>
            <person name="Schmoll M."/>
            <person name="Kubicek C.P."/>
            <person name="Martinez A.T."/>
            <person name="Yadav J."/>
            <person name="Master E."/>
            <person name="Magnuson J.K."/>
            <person name="James T."/>
            <person name="Yaver D."/>
            <person name="Berka R."/>
            <person name="Labutti K."/>
            <person name="Lipzen A."/>
            <person name="Aerts A."/>
            <person name="Barry K."/>
            <person name="Henrissat B."/>
            <person name="Blanchette R."/>
            <person name="Grigoriev I."/>
            <person name="Cullen D."/>
        </authorList>
    </citation>
    <scope>NUCLEOTIDE SEQUENCE [LARGE SCALE GENOMIC DNA]</scope>
    <source>
        <strain evidence="4 5">MAD-698-R-SB12</strain>
    </source>
</reference>
<feature type="compositionally biased region" description="Basic and acidic residues" evidence="1">
    <location>
        <begin position="496"/>
        <end position="507"/>
    </location>
</feature>
<feature type="compositionally biased region" description="Polar residues" evidence="1">
    <location>
        <begin position="528"/>
        <end position="542"/>
    </location>
</feature>
<dbReference type="PANTHER" id="PTHR35596">
    <property type="entry name" value="DUF2263 DOMAIN-CONTAINING PROTEIN"/>
    <property type="match status" value="1"/>
</dbReference>
<dbReference type="SUPFAM" id="SSF56112">
    <property type="entry name" value="Protein kinase-like (PK-like)"/>
    <property type="match status" value="1"/>
</dbReference>
<dbReference type="Proteomes" id="UP000194127">
    <property type="component" value="Unassembled WGS sequence"/>
</dbReference>
<evidence type="ECO:0000256" key="1">
    <source>
        <dbReference type="SAM" id="MobiDB-lite"/>
    </source>
</evidence>
<dbReference type="InterPro" id="IPR040976">
    <property type="entry name" value="Pkinase_fungal"/>
</dbReference>
<dbReference type="InterPro" id="IPR012664">
    <property type="entry name" value="CHP02452"/>
</dbReference>
<evidence type="ECO:0000313" key="5">
    <source>
        <dbReference type="Proteomes" id="UP000194127"/>
    </source>
</evidence>
<feature type="region of interest" description="Disordered" evidence="1">
    <location>
        <begin position="496"/>
        <end position="559"/>
    </location>
</feature>
<gene>
    <name evidence="4" type="ORF">POSPLADRAFT_1144320</name>
</gene>
<dbReference type="AlphaFoldDB" id="A0A1X6N040"/>
<dbReference type="NCBIfam" id="TIGR02452">
    <property type="entry name" value="TIGR02452 family protein"/>
    <property type="match status" value="1"/>
</dbReference>
<name>A0A1X6N040_9APHY</name>
<dbReference type="Gene3D" id="3.40.220.10">
    <property type="entry name" value="Leucine Aminopeptidase, subunit E, domain 1"/>
    <property type="match status" value="1"/>
</dbReference>
<dbReference type="EMBL" id="KZ110598">
    <property type="protein sequence ID" value="OSX61846.1"/>
    <property type="molecule type" value="Genomic_DNA"/>
</dbReference>
<dbReference type="GeneID" id="36330639"/>
<feature type="region of interest" description="Disordered" evidence="1">
    <location>
        <begin position="1"/>
        <end position="59"/>
    </location>
</feature>
<dbReference type="InterPro" id="IPR011009">
    <property type="entry name" value="Kinase-like_dom_sf"/>
</dbReference>
<feature type="compositionally biased region" description="Basic residues" evidence="1">
    <location>
        <begin position="32"/>
        <end position="45"/>
    </location>
</feature>
<protein>
    <recommendedName>
        <fullName evidence="6">Microbial-type PARG catalytic domain-containing protein</fullName>
    </recommendedName>
</protein>
<feature type="domain" description="Microbial-type PARG catalytic" evidence="2">
    <location>
        <begin position="117"/>
        <end position="263"/>
    </location>
</feature>
<feature type="compositionally biased region" description="Basic residues" evidence="1">
    <location>
        <begin position="1"/>
        <end position="18"/>
    </location>
</feature>
<evidence type="ECO:0008006" key="6">
    <source>
        <dbReference type="Google" id="ProtNLM"/>
    </source>
</evidence>
<dbReference type="InterPro" id="IPR019261">
    <property type="entry name" value="PARG_cat_microbial"/>
</dbReference>
<dbReference type="Pfam" id="PF10021">
    <property type="entry name" value="PARG_cat_microb"/>
    <property type="match status" value="1"/>
</dbReference>
<keyword evidence="5" id="KW-1185">Reference proteome</keyword>
<dbReference type="OrthoDB" id="9985428at2759"/>